<gene>
    <name evidence="8" type="ORF">HMI01_16370</name>
    <name evidence="9" type="ORF">SAMN05421668_11517</name>
</gene>
<evidence type="ECO:0000313" key="9">
    <source>
        <dbReference type="EMBL" id="SFS88321.1"/>
    </source>
</evidence>
<reference evidence="9 10" key="1">
    <citation type="submission" date="2016-10" db="EMBL/GenBank/DDBJ databases">
        <authorList>
            <person name="de Groot N.N."/>
        </authorList>
    </citation>
    <scope>NUCLEOTIDE SEQUENCE [LARGE SCALE GENOMIC DNA]</scope>
    <source>
        <strain evidence="9 10">DSM 17074</strain>
    </source>
</reference>
<proteinExistence type="predicted"/>
<dbReference type="AlphaFoldDB" id="A0A1I6TGL5"/>
<comment type="subcellular location">
    <subcellularLocation>
        <location evidence="1">Cell membrane</location>
        <topology evidence="1">Multi-pass membrane protein</topology>
    </subcellularLocation>
</comment>
<feature type="domain" description="Major facilitator superfamily (MFS) profile" evidence="7">
    <location>
        <begin position="228"/>
        <end position="409"/>
    </location>
</feature>
<evidence type="ECO:0000256" key="5">
    <source>
        <dbReference type="ARBA" id="ARBA00023136"/>
    </source>
</evidence>
<organism evidence="9 10">
    <name type="scientific">Halolactibacillus miurensis</name>
    <dbReference type="NCBI Taxonomy" id="306541"/>
    <lineage>
        <taxon>Bacteria</taxon>
        <taxon>Bacillati</taxon>
        <taxon>Bacillota</taxon>
        <taxon>Bacilli</taxon>
        <taxon>Bacillales</taxon>
        <taxon>Bacillaceae</taxon>
        <taxon>Halolactibacillus</taxon>
    </lineage>
</organism>
<dbReference type="RefSeq" id="WP_062321628.1">
    <property type="nucleotide sequence ID" value="NZ_BJWJ01000015.1"/>
</dbReference>
<feature type="transmembrane region" description="Helical" evidence="6">
    <location>
        <begin position="101"/>
        <end position="122"/>
    </location>
</feature>
<dbReference type="Proteomes" id="UP000321773">
    <property type="component" value="Unassembled WGS sequence"/>
</dbReference>
<reference evidence="8 11" key="2">
    <citation type="submission" date="2019-07" db="EMBL/GenBank/DDBJ databases">
        <title>Whole genome shotgun sequence of Halolactibacillus miurensis NBRC 100873.</title>
        <authorList>
            <person name="Hosoyama A."/>
            <person name="Uohara A."/>
            <person name="Ohji S."/>
            <person name="Ichikawa N."/>
        </authorList>
    </citation>
    <scope>NUCLEOTIDE SEQUENCE [LARGE SCALE GENOMIC DNA]</scope>
    <source>
        <strain evidence="8 11">NBRC 100873</strain>
    </source>
</reference>
<keyword evidence="2" id="KW-0813">Transport</keyword>
<dbReference type="PROSITE" id="PS50850">
    <property type="entry name" value="MFS"/>
    <property type="match status" value="1"/>
</dbReference>
<dbReference type="EMBL" id="BJWJ01000015">
    <property type="protein sequence ID" value="GEM04649.1"/>
    <property type="molecule type" value="Genomic_DNA"/>
</dbReference>
<dbReference type="Pfam" id="PF11700">
    <property type="entry name" value="ATG22"/>
    <property type="match status" value="1"/>
</dbReference>
<feature type="transmembrane region" description="Helical" evidence="6">
    <location>
        <begin position="264"/>
        <end position="284"/>
    </location>
</feature>
<feature type="transmembrane region" description="Helical" evidence="6">
    <location>
        <begin position="170"/>
        <end position="188"/>
    </location>
</feature>
<feature type="transmembrane region" description="Helical" evidence="6">
    <location>
        <begin position="385"/>
        <end position="404"/>
    </location>
</feature>
<evidence type="ECO:0000259" key="7">
    <source>
        <dbReference type="PROSITE" id="PS50850"/>
    </source>
</evidence>
<evidence type="ECO:0000313" key="10">
    <source>
        <dbReference type="Proteomes" id="UP000199139"/>
    </source>
</evidence>
<dbReference type="Gene3D" id="1.20.1250.20">
    <property type="entry name" value="MFS general substrate transporter like domains"/>
    <property type="match status" value="1"/>
</dbReference>
<dbReference type="PANTHER" id="PTHR23519:SF1">
    <property type="entry name" value="AUTOPHAGY-RELATED PROTEIN 22"/>
    <property type="match status" value="1"/>
</dbReference>
<accession>A0A1I6TGL5</accession>
<feature type="transmembrane region" description="Helical" evidence="6">
    <location>
        <begin position="296"/>
        <end position="314"/>
    </location>
</feature>
<dbReference type="EMBL" id="FPAI01000015">
    <property type="protein sequence ID" value="SFS88321.1"/>
    <property type="molecule type" value="Genomic_DNA"/>
</dbReference>
<sequence length="409" mass="45369">MKLTKEERSWILYDCGNSAYSMAITTALLPIVFGMFDNVDSSMTLGYFNSIASIIIAVLSPILGTIADYKDKKKRFFIFFAVLGIAATVFLAAVPPESGQWQLLILFYVLSSIGFAGANIFYDAFLVDVTTDERMDKVSTMGFAFGYIASVIPFGISLLLVLWMGMDQVIGYQAGFIVTALWWGLLTIPMYRDVHQKHYVAPEPRPVRNSFKRLFQTFKNIRQYKVVFIFLIAYFFYIDGVDTIIKMVVPYATSVLDAGALDTFTLLGILLVIQLIAFPCAYLYGTLAKKYSSRTMIITGILTYIVSCLAAFFITSVWHIFILGALIGSAQGGIQALSRSYYAKIIPKANANEFFGFYNIFGKFAAIMGPALMALTTSLTGNAQYSILAIIPLFIIGLTVFITLPKNLA</sequence>
<evidence type="ECO:0000256" key="4">
    <source>
        <dbReference type="ARBA" id="ARBA00022989"/>
    </source>
</evidence>
<keyword evidence="3 6" id="KW-0812">Transmembrane</keyword>
<name>A0A1I6TGL5_9BACI</name>
<feature type="transmembrane region" description="Helical" evidence="6">
    <location>
        <begin position="143"/>
        <end position="164"/>
    </location>
</feature>
<dbReference type="STRING" id="306541.SAMN05421668_11517"/>
<evidence type="ECO:0000256" key="1">
    <source>
        <dbReference type="ARBA" id="ARBA00004651"/>
    </source>
</evidence>
<feature type="transmembrane region" description="Helical" evidence="6">
    <location>
        <begin position="226"/>
        <end position="252"/>
    </location>
</feature>
<feature type="transmembrane region" description="Helical" evidence="6">
    <location>
        <begin position="354"/>
        <end position="373"/>
    </location>
</feature>
<feature type="transmembrane region" description="Helical" evidence="6">
    <location>
        <begin position="12"/>
        <end position="33"/>
    </location>
</feature>
<dbReference type="GO" id="GO:0022857">
    <property type="term" value="F:transmembrane transporter activity"/>
    <property type="evidence" value="ECO:0007669"/>
    <property type="project" value="InterPro"/>
</dbReference>
<dbReference type="Proteomes" id="UP000199139">
    <property type="component" value="Unassembled WGS sequence"/>
</dbReference>
<protein>
    <submittedName>
        <fullName evidence="9">MFS transporter, UMF1 family</fullName>
    </submittedName>
    <submittedName>
        <fullName evidence="8">Permease</fullName>
    </submittedName>
</protein>
<keyword evidence="5 6" id="KW-0472">Membrane</keyword>
<evidence type="ECO:0000313" key="11">
    <source>
        <dbReference type="Proteomes" id="UP000321773"/>
    </source>
</evidence>
<evidence type="ECO:0000313" key="8">
    <source>
        <dbReference type="EMBL" id="GEM04649.1"/>
    </source>
</evidence>
<dbReference type="OrthoDB" id="9768783at2"/>
<evidence type="ECO:0000256" key="2">
    <source>
        <dbReference type="ARBA" id="ARBA00022448"/>
    </source>
</evidence>
<evidence type="ECO:0000256" key="6">
    <source>
        <dbReference type="SAM" id="Phobius"/>
    </source>
</evidence>
<keyword evidence="4 6" id="KW-1133">Transmembrane helix</keyword>
<dbReference type="InterPro" id="IPR020846">
    <property type="entry name" value="MFS_dom"/>
</dbReference>
<feature type="transmembrane region" description="Helical" evidence="6">
    <location>
        <begin position="45"/>
        <end position="64"/>
    </location>
</feature>
<dbReference type="PANTHER" id="PTHR23519">
    <property type="entry name" value="AUTOPHAGY-RELATED PROTEIN 22"/>
    <property type="match status" value="1"/>
</dbReference>
<evidence type="ECO:0000256" key="3">
    <source>
        <dbReference type="ARBA" id="ARBA00022692"/>
    </source>
</evidence>
<dbReference type="GO" id="GO:0005886">
    <property type="term" value="C:plasma membrane"/>
    <property type="evidence" value="ECO:0007669"/>
    <property type="project" value="UniProtKB-SubCell"/>
</dbReference>
<dbReference type="InterPro" id="IPR024671">
    <property type="entry name" value="Atg22-like"/>
</dbReference>
<dbReference type="SUPFAM" id="SSF103473">
    <property type="entry name" value="MFS general substrate transporter"/>
    <property type="match status" value="1"/>
</dbReference>
<dbReference type="InterPro" id="IPR050495">
    <property type="entry name" value="ATG22/LtaA_families"/>
</dbReference>
<feature type="transmembrane region" description="Helical" evidence="6">
    <location>
        <begin position="76"/>
        <end position="95"/>
    </location>
</feature>
<keyword evidence="11" id="KW-1185">Reference proteome</keyword>
<dbReference type="InterPro" id="IPR036259">
    <property type="entry name" value="MFS_trans_sf"/>
</dbReference>